<reference evidence="8" key="2">
    <citation type="submission" date="2023-06" db="EMBL/GenBank/DDBJ databases">
        <authorList>
            <consortium name="Lawrence Berkeley National Laboratory"/>
            <person name="Haridas S."/>
            <person name="Hensen N."/>
            <person name="Bonometti L."/>
            <person name="Westerberg I."/>
            <person name="Brannstrom I.O."/>
            <person name="Guillou S."/>
            <person name="Cros-Aarteil S."/>
            <person name="Calhoun S."/>
            <person name="Kuo A."/>
            <person name="Mondo S."/>
            <person name="Pangilinan J."/>
            <person name="Riley R."/>
            <person name="Labutti K."/>
            <person name="Andreopoulos B."/>
            <person name="Lipzen A."/>
            <person name="Chen C."/>
            <person name="Yanf M."/>
            <person name="Daum C."/>
            <person name="Ng V."/>
            <person name="Clum A."/>
            <person name="Steindorff A."/>
            <person name="Ohm R."/>
            <person name="Martin F."/>
            <person name="Silar P."/>
            <person name="Natvig D."/>
            <person name="Lalanne C."/>
            <person name="Gautier V."/>
            <person name="Ament-Velasquez S.L."/>
            <person name="Kruys A."/>
            <person name="Hutchinson M.I."/>
            <person name="Powell A.J."/>
            <person name="Barry K."/>
            <person name="Miller A.N."/>
            <person name="Grigoriev I.V."/>
            <person name="Debuchy R."/>
            <person name="Gladieux P."/>
            <person name="Thoren M.H."/>
            <person name="Johannesson H."/>
        </authorList>
    </citation>
    <scope>NUCLEOTIDE SEQUENCE</scope>
    <source>
        <strain evidence="8">CBS 314.62</strain>
    </source>
</reference>
<dbReference type="CDD" id="cd02340">
    <property type="entry name" value="ZZ_NBR1_like"/>
    <property type="match status" value="1"/>
</dbReference>
<dbReference type="InterPro" id="IPR043145">
    <property type="entry name" value="Znf_ZZ_sf"/>
</dbReference>
<dbReference type="Gene3D" id="3.30.60.90">
    <property type="match status" value="4"/>
</dbReference>
<protein>
    <recommendedName>
        <fullName evidence="7">ZZ-type domain-containing protein</fullName>
    </recommendedName>
</protein>
<dbReference type="InterPro" id="IPR013783">
    <property type="entry name" value="Ig-like_fold"/>
</dbReference>
<dbReference type="SUPFAM" id="SSF57850">
    <property type="entry name" value="RING/U-box"/>
    <property type="match status" value="4"/>
</dbReference>
<evidence type="ECO:0000256" key="6">
    <source>
        <dbReference type="SAM" id="MobiDB-lite"/>
    </source>
</evidence>
<evidence type="ECO:0000259" key="7">
    <source>
        <dbReference type="PROSITE" id="PS50135"/>
    </source>
</evidence>
<comment type="caution">
    <text evidence="8">The sequence shown here is derived from an EMBL/GenBank/DDBJ whole genome shotgun (WGS) entry which is preliminary data.</text>
</comment>
<evidence type="ECO:0000256" key="5">
    <source>
        <dbReference type="SAM" id="Coils"/>
    </source>
</evidence>
<sequence>MASSSSTSPDTLVTLKVNFDGASRRFKLPLRDLAFNVIDAKLRQHLEIPDGTDAVFERYSDSAGSFVVLDQTKPGIYKQLYRAAKAKQKLKLRVTLKEPSVEEEIKGPKPASVEDETEEETAEVTRSTSTSAEPEEPVATSSSPAATQDGEKQAEPDSSEAVSEPLTTPATGTFAVQMDELSNETRAPKAETPELPTRSWQYNHTEMGTHWETITRTQKAVERSIEALQASMSQTPAVQRTIAAPVVHTNPSLLTLAPRATYAVCCNSCDRTIPEAHYHCSTCHDGDFDLCQDCVDQGITCFGDNHWLIKRFVKNGVITNSTTERIAPKPKPQAKQQPVEAAAPAAVAAPVKVAPTSSAERLMTNFNDYLYSSIRTCNCCVSELPETEFVHCTTCEDFDLCRSCFAKNRHGHHPNHGFVPAVEGTRFEPEVSRRLAPGRSQFHNAICDGCDDHIKGIRHKCLDCPDWDYCSSCRESASMIHPGHRFVPIYEPLEPTSRSHIRAATQPVHFGVCCDGPLCSTRKSTYISGDRYKCAVCHDTDFCATCEANPANTHNRTHPLIKFKTPVRHVSVTTTGEHENGRVMPTMGDRIRFTGSSATSSRATETPCQNILATNMMTVVDVQPTASSTPIASEKQEIKIEEKEEVKPEACEAPVAVFVRDHIADGTVFGPDHVFEQTWVLRNDGNVPWPAGCSVKYVGGDYMGHVDSTHPAATRDLESSAESTICYSALPPGEEFPFTVLLRTPHRSGRLVSNWRLTTSDGTHFGHRLWCDVIVEKPKTPAPSHEEIRRMIQRTTEKVEAMKIEDDEEIPCEKATEDVKAEEVKVEEVKAEEATPVKTEQSQMIFPRLEKESPVSSIHEETRSESAPTEEEYEDCAEDDEWAEDDSDSGFLTDEEYDVLDASDEEYNGGQQIKLLKK</sequence>
<dbReference type="GO" id="GO:0008270">
    <property type="term" value="F:zinc ion binding"/>
    <property type="evidence" value="ECO:0007669"/>
    <property type="project" value="UniProtKB-KW"/>
</dbReference>
<dbReference type="Pfam" id="PF00569">
    <property type="entry name" value="ZZ"/>
    <property type="match status" value="2"/>
</dbReference>
<evidence type="ECO:0000313" key="8">
    <source>
        <dbReference type="EMBL" id="KAK3685878.1"/>
    </source>
</evidence>
<dbReference type="PROSITE" id="PS50135">
    <property type="entry name" value="ZF_ZZ_2"/>
    <property type="match status" value="2"/>
</dbReference>
<feature type="compositionally biased region" description="Basic and acidic residues" evidence="6">
    <location>
        <begin position="848"/>
        <end position="864"/>
    </location>
</feature>
<dbReference type="InterPro" id="IPR000433">
    <property type="entry name" value="Znf_ZZ"/>
</dbReference>
<keyword evidence="1" id="KW-0479">Metal-binding</keyword>
<dbReference type="PANTHER" id="PTHR20930">
    <property type="entry name" value="OVARIAN CARCINOMA ANTIGEN CA125-RELATED"/>
    <property type="match status" value="1"/>
</dbReference>
<feature type="compositionally biased region" description="Acidic residues" evidence="6">
    <location>
        <begin position="868"/>
        <end position="892"/>
    </location>
</feature>
<dbReference type="InterPro" id="IPR041981">
    <property type="entry name" value="ZZZ3_ZZ"/>
</dbReference>
<dbReference type="Gene3D" id="2.60.40.10">
    <property type="entry name" value="Immunoglobulins"/>
    <property type="match status" value="1"/>
</dbReference>
<feature type="compositionally biased region" description="Acidic residues" evidence="6">
    <location>
        <begin position="113"/>
        <end position="122"/>
    </location>
</feature>
<dbReference type="InterPro" id="IPR032350">
    <property type="entry name" value="Nbr1_FW"/>
</dbReference>
<dbReference type="CDD" id="cd02341">
    <property type="entry name" value="ZZ_ZZZ3"/>
    <property type="match status" value="1"/>
</dbReference>
<proteinExistence type="predicted"/>
<organism evidence="8 9">
    <name type="scientific">Podospora appendiculata</name>
    <dbReference type="NCBI Taxonomy" id="314037"/>
    <lineage>
        <taxon>Eukaryota</taxon>
        <taxon>Fungi</taxon>
        <taxon>Dikarya</taxon>
        <taxon>Ascomycota</taxon>
        <taxon>Pezizomycotina</taxon>
        <taxon>Sordariomycetes</taxon>
        <taxon>Sordariomycetidae</taxon>
        <taxon>Sordariales</taxon>
        <taxon>Podosporaceae</taxon>
        <taxon>Podospora</taxon>
    </lineage>
</organism>
<evidence type="ECO:0000256" key="2">
    <source>
        <dbReference type="ARBA" id="ARBA00022771"/>
    </source>
</evidence>
<dbReference type="CDD" id="cd02249">
    <property type="entry name" value="ZZ"/>
    <property type="match status" value="1"/>
</dbReference>
<evidence type="ECO:0000256" key="4">
    <source>
        <dbReference type="PROSITE-ProRule" id="PRU00228"/>
    </source>
</evidence>
<dbReference type="PANTHER" id="PTHR20930:SF0">
    <property type="entry name" value="PROTEIN ILRUN"/>
    <property type="match status" value="1"/>
</dbReference>
<feature type="region of interest" description="Disordered" evidence="6">
    <location>
        <begin position="832"/>
        <end position="892"/>
    </location>
</feature>
<keyword evidence="3" id="KW-0862">Zinc</keyword>
<feature type="region of interest" description="Disordered" evidence="6">
    <location>
        <begin position="98"/>
        <end position="168"/>
    </location>
</feature>
<accession>A0AAE1CAU4</accession>
<dbReference type="AlphaFoldDB" id="A0AAE1CAU4"/>
<dbReference type="Pfam" id="PF16158">
    <property type="entry name" value="N_BRCA1_IG"/>
    <property type="match status" value="1"/>
</dbReference>
<feature type="domain" description="ZZ-type" evidence="7">
    <location>
        <begin position="514"/>
        <end position="568"/>
    </location>
</feature>
<dbReference type="CDD" id="cd14947">
    <property type="entry name" value="NBR1_like"/>
    <property type="match status" value="1"/>
</dbReference>
<keyword evidence="9" id="KW-1185">Reference proteome</keyword>
<feature type="compositionally biased region" description="Basic and acidic residues" evidence="6">
    <location>
        <begin position="98"/>
        <end position="107"/>
    </location>
</feature>
<dbReference type="Proteomes" id="UP001270362">
    <property type="component" value="Unassembled WGS sequence"/>
</dbReference>
<evidence type="ECO:0000313" key="9">
    <source>
        <dbReference type="Proteomes" id="UP001270362"/>
    </source>
</evidence>
<keyword evidence="2 4" id="KW-0863">Zinc-finger</keyword>
<gene>
    <name evidence="8" type="ORF">B0T22DRAFT_482802</name>
</gene>
<reference evidence="8" key="1">
    <citation type="journal article" date="2023" name="Mol. Phylogenet. Evol.">
        <title>Genome-scale phylogeny and comparative genomics of the fungal order Sordariales.</title>
        <authorList>
            <person name="Hensen N."/>
            <person name="Bonometti L."/>
            <person name="Westerberg I."/>
            <person name="Brannstrom I.O."/>
            <person name="Guillou S."/>
            <person name="Cros-Aarteil S."/>
            <person name="Calhoun S."/>
            <person name="Haridas S."/>
            <person name="Kuo A."/>
            <person name="Mondo S."/>
            <person name="Pangilinan J."/>
            <person name="Riley R."/>
            <person name="LaButti K."/>
            <person name="Andreopoulos B."/>
            <person name="Lipzen A."/>
            <person name="Chen C."/>
            <person name="Yan M."/>
            <person name="Daum C."/>
            <person name="Ng V."/>
            <person name="Clum A."/>
            <person name="Steindorff A."/>
            <person name="Ohm R.A."/>
            <person name="Martin F."/>
            <person name="Silar P."/>
            <person name="Natvig D.O."/>
            <person name="Lalanne C."/>
            <person name="Gautier V."/>
            <person name="Ament-Velasquez S.L."/>
            <person name="Kruys A."/>
            <person name="Hutchinson M.I."/>
            <person name="Powell A.J."/>
            <person name="Barry K."/>
            <person name="Miller A.N."/>
            <person name="Grigoriev I.V."/>
            <person name="Debuchy R."/>
            <person name="Gladieux P."/>
            <person name="Hiltunen Thoren M."/>
            <person name="Johannesson H."/>
        </authorList>
    </citation>
    <scope>NUCLEOTIDE SEQUENCE</scope>
    <source>
        <strain evidence="8">CBS 314.62</strain>
    </source>
</reference>
<dbReference type="SMART" id="SM00291">
    <property type="entry name" value="ZnF_ZZ"/>
    <property type="match status" value="4"/>
</dbReference>
<feature type="coiled-coil region" evidence="5">
    <location>
        <begin position="785"/>
        <end position="832"/>
    </location>
</feature>
<evidence type="ECO:0000256" key="1">
    <source>
        <dbReference type="ARBA" id="ARBA00022723"/>
    </source>
</evidence>
<evidence type="ECO:0000256" key="3">
    <source>
        <dbReference type="ARBA" id="ARBA00022833"/>
    </source>
</evidence>
<dbReference type="EMBL" id="JAULSO010000003">
    <property type="protein sequence ID" value="KAK3685878.1"/>
    <property type="molecule type" value="Genomic_DNA"/>
</dbReference>
<keyword evidence="5" id="KW-0175">Coiled coil</keyword>
<name>A0AAE1CAU4_9PEZI</name>
<feature type="domain" description="ZZ-type" evidence="7">
    <location>
        <begin position="372"/>
        <end position="426"/>
    </location>
</feature>